<sequence>MKSYFHLLLLTLALPVLGQDVNDNVFQVKYENSTEQLGIGLLKLNFDNQRIIEIFDDPDFSNKYAEWDSENPNKEIHPKFYELDYGICDFVCLEETTNYYKVLIGFDQVKYVKVSSAWGFTPWKSLIENSFGVTRKRESRVSNKLRTSKSDNSEEIPLDFKIHENFCVNSLEDSWLNVKYDCIYATEQYSEFEGQSCFEYIDKCDNSKTGWIKWKQEGELLIKIYLMP</sequence>
<feature type="signal peptide" evidence="1">
    <location>
        <begin position="1"/>
        <end position="18"/>
    </location>
</feature>
<evidence type="ECO:0000313" key="2">
    <source>
        <dbReference type="EMBL" id="KOF04304.1"/>
    </source>
</evidence>
<proteinExistence type="predicted"/>
<comment type="caution">
    <text evidence="2">The sequence shown here is derived from an EMBL/GenBank/DDBJ whole genome shotgun (WGS) entry which is preliminary data.</text>
</comment>
<keyword evidence="1" id="KW-0732">Signal</keyword>
<reference evidence="3" key="1">
    <citation type="submission" date="2014-11" db="EMBL/GenBank/DDBJ databases">
        <title>Genome sequencing of Roseivirga sp. D-25.</title>
        <authorList>
            <person name="Selvaratnam C."/>
            <person name="Thevarajoo S."/>
            <person name="Goh K.M."/>
            <person name="Eee R."/>
            <person name="Chan K.-G."/>
            <person name="Chong C.S."/>
        </authorList>
    </citation>
    <scope>NUCLEOTIDE SEQUENCE [LARGE SCALE GENOMIC DNA]</scope>
    <source>
        <strain evidence="3">D-25</strain>
    </source>
</reference>
<name>A0A0L8APN6_9BACT</name>
<dbReference type="PATRIC" id="fig|1566026.4.peg.2088"/>
<dbReference type="OrthoDB" id="9794546at2"/>
<feature type="chain" id="PRO_5005580303" evidence="1">
    <location>
        <begin position="19"/>
        <end position="228"/>
    </location>
</feature>
<dbReference type="AlphaFoldDB" id="A0A0L8APN6"/>
<dbReference type="EMBL" id="JSVA01000003">
    <property type="protein sequence ID" value="KOF04304.1"/>
    <property type="molecule type" value="Genomic_DNA"/>
</dbReference>
<dbReference type="RefSeq" id="WP_053222011.1">
    <property type="nucleotide sequence ID" value="NZ_JSVA01000003.1"/>
</dbReference>
<organism evidence="2 3">
    <name type="scientific">Roseivirga seohaensis subsp. aquiponti</name>
    <dbReference type="NCBI Taxonomy" id="1566026"/>
    <lineage>
        <taxon>Bacteria</taxon>
        <taxon>Pseudomonadati</taxon>
        <taxon>Bacteroidota</taxon>
        <taxon>Cytophagia</taxon>
        <taxon>Cytophagales</taxon>
        <taxon>Roseivirgaceae</taxon>
        <taxon>Roseivirga</taxon>
    </lineage>
</organism>
<evidence type="ECO:0000256" key="1">
    <source>
        <dbReference type="SAM" id="SignalP"/>
    </source>
</evidence>
<dbReference type="Proteomes" id="UP000036908">
    <property type="component" value="Unassembled WGS sequence"/>
</dbReference>
<evidence type="ECO:0000313" key="3">
    <source>
        <dbReference type="Proteomes" id="UP000036908"/>
    </source>
</evidence>
<keyword evidence="3" id="KW-1185">Reference proteome</keyword>
<gene>
    <name evidence="2" type="ORF">OB69_01940</name>
</gene>
<accession>A0A0L8APN6</accession>
<protein>
    <submittedName>
        <fullName evidence="2">Uncharacterized protein</fullName>
    </submittedName>
</protein>